<proteinExistence type="predicted"/>
<keyword evidence="1" id="KW-0678">Repressor</keyword>
<dbReference type="PANTHER" id="PTHR36449">
    <property type="entry name" value="ACETYLTRANSFERASE-RELATED"/>
    <property type="match status" value="1"/>
</dbReference>
<evidence type="ECO:0000259" key="6">
    <source>
        <dbReference type="Pfam" id="PF13673"/>
    </source>
</evidence>
<dbReference type="InterPro" id="IPR000182">
    <property type="entry name" value="GNAT_dom"/>
</dbReference>
<gene>
    <name evidence="7" type="ORF">DSM106972_053710</name>
</gene>
<dbReference type="Gene3D" id="3.40.630.30">
    <property type="match status" value="1"/>
</dbReference>
<dbReference type="EMBL" id="RSCL01000014">
    <property type="protein sequence ID" value="RUT03063.1"/>
    <property type="molecule type" value="Genomic_DNA"/>
</dbReference>
<organism evidence="7 8">
    <name type="scientific">Dulcicalothrix desertica PCC 7102</name>
    <dbReference type="NCBI Taxonomy" id="232991"/>
    <lineage>
        <taxon>Bacteria</taxon>
        <taxon>Bacillati</taxon>
        <taxon>Cyanobacteriota</taxon>
        <taxon>Cyanophyceae</taxon>
        <taxon>Nostocales</taxon>
        <taxon>Calotrichaceae</taxon>
        <taxon>Dulcicalothrix</taxon>
    </lineage>
</organism>
<keyword evidence="4" id="KW-0012">Acyltransferase</keyword>
<keyword evidence="3 7" id="KW-0808">Transferase</keyword>
<dbReference type="SUPFAM" id="SSF55729">
    <property type="entry name" value="Acyl-CoA N-acyltransferases (Nat)"/>
    <property type="match status" value="1"/>
</dbReference>
<evidence type="ECO:0000256" key="5">
    <source>
        <dbReference type="ARBA" id="ARBA00049880"/>
    </source>
</evidence>
<dbReference type="InterPro" id="IPR016181">
    <property type="entry name" value="Acyl_CoA_acyltransferase"/>
</dbReference>
<protein>
    <submittedName>
        <fullName evidence="7">N-acetyltransferase</fullName>
    </submittedName>
</protein>
<reference evidence="7" key="2">
    <citation type="journal article" date="2019" name="Genome Biol. Evol.">
        <title>Day and night: Metabolic profiles and evolutionary relationships of six axenic non-marine cyanobacteria.</title>
        <authorList>
            <person name="Will S.E."/>
            <person name="Henke P."/>
            <person name="Boedeker C."/>
            <person name="Huang S."/>
            <person name="Brinkmann H."/>
            <person name="Rohde M."/>
            <person name="Jarek M."/>
            <person name="Friedl T."/>
            <person name="Seufert S."/>
            <person name="Schumacher M."/>
            <person name="Overmann J."/>
            <person name="Neumann-Schaal M."/>
            <person name="Petersen J."/>
        </authorList>
    </citation>
    <scope>NUCLEOTIDE SEQUENCE [LARGE SCALE GENOMIC DNA]</scope>
    <source>
        <strain evidence="7">PCC 7102</strain>
    </source>
</reference>
<comment type="catalytic activity">
    <reaction evidence="5">
        <text>glycyl-tRNA(Gly) + acetyl-CoA = N-acetylglycyl-tRNA(Gly) + CoA + H(+)</text>
        <dbReference type="Rhea" id="RHEA:81867"/>
        <dbReference type="Rhea" id="RHEA-COMP:9683"/>
        <dbReference type="Rhea" id="RHEA-COMP:19766"/>
        <dbReference type="ChEBI" id="CHEBI:15378"/>
        <dbReference type="ChEBI" id="CHEBI:57287"/>
        <dbReference type="ChEBI" id="CHEBI:57288"/>
        <dbReference type="ChEBI" id="CHEBI:78522"/>
        <dbReference type="ChEBI" id="CHEBI:232036"/>
    </reaction>
</comment>
<name>A0A3S1AKP4_9CYAN</name>
<evidence type="ECO:0000256" key="4">
    <source>
        <dbReference type="ARBA" id="ARBA00023315"/>
    </source>
</evidence>
<comment type="caution">
    <text evidence="7">The sequence shown here is derived from an EMBL/GenBank/DDBJ whole genome shotgun (WGS) entry which is preliminary data.</text>
</comment>
<reference evidence="7" key="1">
    <citation type="submission" date="2018-12" db="EMBL/GenBank/DDBJ databases">
        <authorList>
            <person name="Will S."/>
            <person name="Neumann-Schaal M."/>
            <person name="Henke P."/>
        </authorList>
    </citation>
    <scope>NUCLEOTIDE SEQUENCE</scope>
    <source>
        <strain evidence="7">PCC 7102</strain>
    </source>
</reference>
<dbReference type="GO" id="GO:0016747">
    <property type="term" value="F:acyltransferase activity, transferring groups other than amino-acyl groups"/>
    <property type="evidence" value="ECO:0007669"/>
    <property type="project" value="InterPro"/>
</dbReference>
<dbReference type="RefSeq" id="WP_127083669.1">
    <property type="nucleotide sequence ID" value="NZ_RSCL01000014.1"/>
</dbReference>
<dbReference type="Proteomes" id="UP000271624">
    <property type="component" value="Unassembled WGS sequence"/>
</dbReference>
<dbReference type="PANTHER" id="PTHR36449:SF1">
    <property type="entry name" value="ACETYLTRANSFERASE"/>
    <property type="match status" value="1"/>
</dbReference>
<evidence type="ECO:0000256" key="3">
    <source>
        <dbReference type="ARBA" id="ARBA00022679"/>
    </source>
</evidence>
<sequence length="167" mass="19235">MRLFELLDKHHDRDGFDCGSEALNRFLKQTARQHIQKGISRTFVFVDTNQPEKIIGFFTLTLCEIRVEKLPLRFNKKFPRIIPGVKLARLAVNTTNQRQGIGQALLFEAMKRALVVAENAGGIGLFVDAKDEFARTYYERYGFINLQNTPLELFLPLSTIMEMLNQQ</sequence>
<keyword evidence="8" id="KW-1185">Reference proteome</keyword>
<evidence type="ECO:0000256" key="2">
    <source>
        <dbReference type="ARBA" id="ARBA00022649"/>
    </source>
</evidence>
<feature type="domain" description="N-acetyltransferase" evidence="6">
    <location>
        <begin position="18"/>
        <end position="148"/>
    </location>
</feature>
<evidence type="ECO:0000256" key="1">
    <source>
        <dbReference type="ARBA" id="ARBA00022491"/>
    </source>
</evidence>
<dbReference type="OrthoDB" id="9799147at2"/>
<accession>A0A3S1AKP4</accession>
<evidence type="ECO:0000313" key="7">
    <source>
        <dbReference type="EMBL" id="RUT03063.1"/>
    </source>
</evidence>
<dbReference type="AlphaFoldDB" id="A0A3S1AKP4"/>
<evidence type="ECO:0000313" key="8">
    <source>
        <dbReference type="Proteomes" id="UP000271624"/>
    </source>
</evidence>
<dbReference type="Pfam" id="PF13673">
    <property type="entry name" value="Acetyltransf_10"/>
    <property type="match status" value="1"/>
</dbReference>
<keyword evidence="2" id="KW-1277">Toxin-antitoxin system</keyword>